<accession>A0AAW8UR21</accession>
<proteinExistence type="predicted"/>
<evidence type="ECO:0000313" key="2">
    <source>
        <dbReference type="Proteomes" id="UP001268896"/>
    </source>
</evidence>
<organism evidence="1 2">
    <name type="scientific">Enterococcus casseliflavus</name>
    <name type="common">Enterococcus flavescens</name>
    <dbReference type="NCBI Taxonomy" id="37734"/>
    <lineage>
        <taxon>Bacteria</taxon>
        <taxon>Bacillati</taxon>
        <taxon>Bacillota</taxon>
        <taxon>Bacilli</taxon>
        <taxon>Lactobacillales</taxon>
        <taxon>Enterococcaceae</taxon>
        <taxon>Enterococcus</taxon>
    </lineage>
</organism>
<name>A0AAW8UR21_ENTCA</name>
<dbReference type="RefSeq" id="WP_233140660.1">
    <property type="nucleotide sequence ID" value="NZ_JARQDV010000030.1"/>
</dbReference>
<dbReference type="EMBL" id="JARQDV010000030">
    <property type="protein sequence ID" value="MDT2966320.1"/>
    <property type="molecule type" value="Genomic_DNA"/>
</dbReference>
<dbReference type="AlphaFoldDB" id="A0AAW8UR21"/>
<gene>
    <name evidence="1" type="ORF">P7I32_17250</name>
</gene>
<protein>
    <submittedName>
        <fullName evidence="1">Uncharacterized protein</fullName>
    </submittedName>
</protein>
<evidence type="ECO:0000313" key="1">
    <source>
        <dbReference type="EMBL" id="MDT2966320.1"/>
    </source>
</evidence>
<reference evidence="1" key="1">
    <citation type="submission" date="2023-03" db="EMBL/GenBank/DDBJ databases">
        <authorList>
            <person name="Shen W."/>
            <person name="Cai J."/>
        </authorList>
    </citation>
    <scope>NUCLEOTIDE SEQUENCE</scope>
    <source>
        <strain evidence="1">K72-2</strain>
    </source>
</reference>
<comment type="caution">
    <text evidence="1">The sequence shown here is derived from an EMBL/GenBank/DDBJ whole genome shotgun (WGS) entry which is preliminary data.</text>
</comment>
<sequence>MDEEKIFDKRWQLASTEQIARYNNLISSYPTIDWTFKEKKYLLWLCQLDIDTFKTFEMILDKIKRSNEKRANL</sequence>
<dbReference type="Proteomes" id="UP001268896">
    <property type="component" value="Unassembled WGS sequence"/>
</dbReference>